<dbReference type="Proteomes" id="UP000824890">
    <property type="component" value="Unassembled WGS sequence"/>
</dbReference>
<accession>A0ABQ7X8I9</accession>
<evidence type="ECO:0000313" key="1">
    <source>
        <dbReference type="EMBL" id="KAH0851355.1"/>
    </source>
</evidence>
<sequence>MESFPSRIPRLSRLSLDPFWTRVSSHSAREYPHASPNDVGQKVIAEKGFYFLLSPRSGRRASTRDFAFVSSTSSTFSKRH</sequence>
<protein>
    <submittedName>
        <fullName evidence="1">Uncharacterized protein</fullName>
    </submittedName>
</protein>
<reference evidence="1 2" key="1">
    <citation type="submission" date="2021-05" db="EMBL/GenBank/DDBJ databases">
        <title>Genome Assembly of Synthetic Allotetraploid Brassica napus Reveals Homoeologous Exchanges between Subgenomes.</title>
        <authorList>
            <person name="Davis J.T."/>
        </authorList>
    </citation>
    <scope>NUCLEOTIDE SEQUENCE [LARGE SCALE GENOMIC DNA]</scope>
    <source>
        <strain evidence="2">cv. Da-Ae</strain>
        <tissue evidence="1">Seedling</tissue>
    </source>
</reference>
<keyword evidence="2" id="KW-1185">Reference proteome</keyword>
<dbReference type="EMBL" id="JAGKQM010001794">
    <property type="protein sequence ID" value="KAH0851355.1"/>
    <property type="molecule type" value="Genomic_DNA"/>
</dbReference>
<organism evidence="1 2">
    <name type="scientific">Brassica napus</name>
    <name type="common">Rape</name>
    <dbReference type="NCBI Taxonomy" id="3708"/>
    <lineage>
        <taxon>Eukaryota</taxon>
        <taxon>Viridiplantae</taxon>
        <taxon>Streptophyta</taxon>
        <taxon>Embryophyta</taxon>
        <taxon>Tracheophyta</taxon>
        <taxon>Spermatophyta</taxon>
        <taxon>Magnoliopsida</taxon>
        <taxon>eudicotyledons</taxon>
        <taxon>Gunneridae</taxon>
        <taxon>Pentapetalae</taxon>
        <taxon>rosids</taxon>
        <taxon>malvids</taxon>
        <taxon>Brassicales</taxon>
        <taxon>Brassicaceae</taxon>
        <taxon>Brassiceae</taxon>
        <taxon>Brassica</taxon>
    </lineage>
</organism>
<evidence type="ECO:0000313" key="2">
    <source>
        <dbReference type="Proteomes" id="UP000824890"/>
    </source>
</evidence>
<proteinExistence type="predicted"/>
<gene>
    <name evidence="1" type="ORF">HID58_094801</name>
</gene>
<name>A0ABQ7X8I9_BRANA</name>
<comment type="caution">
    <text evidence="1">The sequence shown here is derived from an EMBL/GenBank/DDBJ whole genome shotgun (WGS) entry which is preliminary data.</text>
</comment>